<dbReference type="InterPro" id="IPR013783">
    <property type="entry name" value="Ig-like_fold"/>
</dbReference>
<dbReference type="OrthoDB" id="787919at2"/>
<reference evidence="1 2" key="1">
    <citation type="submission" date="2016-11" db="EMBL/GenBank/DDBJ databases">
        <authorList>
            <person name="Jaros S."/>
            <person name="Januszkiewicz K."/>
            <person name="Wedrychowicz H."/>
        </authorList>
    </citation>
    <scope>NUCLEOTIDE SEQUENCE [LARGE SCALE GENOMIC DNA]</scope>
    <source>
        <strain evidence="1 2">DSM 18119</strain>
    </source>
</reference>
<evidence type="ECO:0000313" key="1">
    <source>
        <dbReference type="EMBL" id="SHF69198.1"/>
    </source>
</evidence>
<dbReference type="STRING" id="1121884.SAMN02745131_03292"/>
<protein>
    <submittedName>
        <fullName evidence="1">Cna protein B-type domain-containing protein</fullName>
    </submittedName>
</protein>
<accession>A0A1M5DQ86</accession>
<dbReference type="AlphaFoldDB" id="A0A1M5DQ86"/>
<dbReference type="RefSeq" id="WP_072836433.1">
    <property type="nucleotide sequence ID" value="NZ_FQUU01000016.1"/>
</dbReference>
<sequence>MKNITAIFLLMISSLVCFSQKKENIHLSGAVYSDLGELLKNGFLTFKRNRHHVSTVTDSLGNFKVSGLQKGMYKVHFEIMKGYYYVDTTVKVSKNSNIGRLIFRVVK</sequence>
<name>A0A1M5DQ86_9BACT</name>
<dbReference type="SUPFAM" id="SSF49478">
    <property type="entry name" value="Cna protein B-type domain"/>
    <property type="match status" value="1"/>
</dbReference>
<organism evidence="1 2">
    <name type="scientific">Flavisolibacter ginsengisoli DSM 18119</name>
    <dbReference type="NCBI Taxonomy" id="1121884"/>
    <lineage>
        <taxon>Bacteria</taxon>
        <taxon>Pseudomonadati</taxon>
        <taxon>Bacteroidota</taxon>
        <taxon>Chitinophagia</taxon>
        <taxon>Chitinophagales</taxon>
        <taxon>Chitinophagaceae</taxon>
        <taxon>Flavisolibacter</taxon>
    </lineage>
</organism>
<evidence type="ECO:0000313" key="2">
    <source>
        <dbReference type="Proteomes" id="UP000184048"/>
    </source>
</evidence>
<gene>
    <name evidence="1" type="ORF">SAMN02745131_03292</name>
</gene>
<keyword evidence="2" id="KW-1185">Reference proteome</keyword>
<dbReference type="Gene3D" id="2.60.40.10">
    <property type="entry name" value="Immunoglobulins"/>
    <property type="match status" value="1"/>
</dbReference>
<proteinExistence type="predicted"/>
<dbReference type="EMBL" id="FQUU01000016">
    <property type="protein sequence ID" value="SHF69198.1"/>
    <property type="molecule type" value="Genomic_DNA"/>
</dbReference>
<dbReference type="Proteomes" id="UP000184048">
    <property type="component" value="Unassembled WGS sequence"/>
</dbReference>